<sequence length="282" mass="32467">MIKNWTVTTEPIKNGADGVMTTERYLLSDRHPNHKQTEAIIPLIGTTKTSQRIALVGEQFRVKQHLNRKGGRPLSSYAMSYCLTLPKGHRPSTHQWKCIVRDCCKAIEAQLELQSDEVRVFRTQIRAVLHQQQQQGTRGSGDHVHILIGKVLNGKVLKQLQQKKCTSLLKQAFNAAVLAHTGLNHLDYKPYELNRGERLETWKYREQKAAEAVHIEKLLIKLQKQTDKWFEALESQDHRQQNRQLNRLIKSFEELSTSALSDKQSQKIENLKAKIGQKKLKL</sequence>
<reference evidence="1 2" key="1">
    <citation type="submission" date="2020-01" db="EMBL/GenBank/DDBJ databases">
        <title>Whole genome and functional gene identification of agarase of Vibrio HN897.</title>
        <authorList>
            <person name="Liu Y."/>
            <person name="Zhao Z."/>
        </authorList>
    </citation>
    <scope>NUCLEOTIDE SEQUENCE [LARGE SCALE GENOMIC DNA]</scope>
    <source>
        <strain evidence="1 2">HN897</strain>
    </source>
</reference>
<evidence type="ECO:0000313" key="2">
    <source>
        <dbReference type="Proteomes" id="UP000464262"/>
    </source>
</evidence>
<dbReference type="RefSeq" id="WP_164649245.1">
    <property type="nucleotide sequence ID" value="NZ_CP047475.1"/>
</dbReference>
<gene>
    <name evidence="1" type="ORF">GT360_12845</name>
</gene>
<evidence type="ECO:0000313" key="1">
    <source>
        <dbReference type="EMBL" id="QIA64336.1"/>
    </source>
</evidence>
<keyword evidence="2" id="KW-1185">Reference proteome</keyword>
<dbReference type="EMBL" id="CP047475">
    <property type="protein sequence ID" value="QIA64336.1"/>
    <property type="molecule type" value="Genomic_DNA"/>
</dbReference>
<dbReference type="AlphaFoldDB" id="A0A7Z2YEH0"/>
<dbReference type="Proteomes" id="UP000464262">
    <property type="component" value="Chromosome 1"/>
</dbReference>
<organism evidence="1 2">
    <name type="scientific">Vibrio astriarenae</name>
    <dbReference type="NCBI Taxonomy" id="1481923"/>
    <lineage>
        <taxon>Bacteria</taxon>
        <taxon>Pseudomonadati</taxon>
        <taxon>Pseudomonadota</taxon>
        <taxon>Gammaproteobacteria</taxon>
        <taxon>Vibrionales</taxon>
        <taxon>Vibrionaceae</taxon>
        <taxon>Vibrio</taxon>
    </lineage>
</organism>
<accession>A0A7Z2YEH0</accession>
<proteinExistence type="predicted"/>
<protein>
    <submittedName>
        <fullName evidence="1">Uncharacterized protein</fullName>
    </submittedName>
</protein>
<dbReference type="KEGG" id="vas:GT360_12845"/>
<name>A0A7Z2YEH0_9VIBR</name>